<dbReference type="EMBL" id="JAULJQ010000003">
    <property type="protein sequence ID" value="MDO2409096.1"/>
    <property type="molecule type" value="Genomic_DNA"/>
</dbReference>
<comment type="subunit">
    <text evidence="10">Tetramer of two alpha and two beta subunits.</text>
</comment>
<keyword evidence="4 10" id="KW-0436">Ligase</keyword>
<evidence type="ECO:0000256" key="9">
    <source>
        <dbReference type="ARBA" id="ARBA00047937"/>
    </source>
</evidence>
<organism evidence="12 13">
    <name type="scientific">Campylobacter magnus</name>
    <dbReference type="NCBI Taxonomy" id="3026462"/>
    <lineage>
        <taxon>Bacteria</taxon>
        <taxon>Pseudomonadati</taxon>
        <taxon>Campylobacterota</taxon>
        <taxon>Epsilonproteobacteria</taxon>
        <taxon>Campylobacterales</taxon>
        <taxon>Campylobacteraceae</taxon>
        <taxon>Campylobacter</taxon>
    </lineage>
</organism>
<keyword evidence="7 10" id="KW-0648">Protein biosynthesis</keyword>
<keyword evidence="13" id="KW-1185">Reference proteome</keyword>
<dbReference type="NCBIfam" id="TIGR00211">
    <property type="entry name" value="glyS"/>
    <property type="match status" value="1"/>
</dbReference>
<evidence type="ECO:0000256" key="3">
    <source>
        <dbReference type="ARBA" id="ARBA00022490"/>
    </source>
</evidence>
<evidence type="ECO:0000256" key="7">
    <source>
        <dbReference type="ARBA" id="ARBA00022917"/>
    </source>
</evidence>
<dbReference type="Pfam" id="PF05746">
    <property type="entry name" value="DALR_1"/>
    <property type="match status" value="1"/>
</dbReference>
<dbReference type="EC" id="6.1.1.14" evidence="10"/>
<evidence type="ECO:0000256" key="8">
    <source>
        <dbReference type="ARBA" id="ARBA00023146"/>
    </source>
</evidence>
<evidence type="ECO:0000313" key="12">
    <source>
        <dbReference type="EMBL" id="MDO2409096.1"/>
    </source>
</evidence>
<dbReference type="InterPro" id="IPR015944">
    <property type="entry name" value="Gly-tRNA-synth_bsu"/>
</dbReference>
<evidence type="ECO:0000256" key="10">
    <source>
        <dbReference type="HAMAP-Rule" id="MF_00255"/>
    </source>
</evidence>
<dbReference type="RefSeq" id="WP_302243918.1">
    <property type="nucleotide sequence ID" value="NZ_JAULJQ010000003.1"/>
</dbReference>
<evidence type="ECO:0000259" key="11">
    <source>
        <dbReference type="Pfam" id="PF05746"/>
    </source>
</evidence>
<evidence type="ECO:0000256" key="5">
    <source>
        <dbReference type="ARBA" id="ARBA00022741"/>
    </source>
</evidence>
<dbReference type="HAMAP" id="MF_00255">
    <property type="entry name" value="Gly_tRNA_synth_beta"/>
    <property type="match status" value="1"/>
</dbReference>
<sequence length="672" mass="74879">MKVLIELGVEELPAWPFLKEFDNILPKWDAALAKHNFKADFKLDYTPRRIVLSGELAEFAPDKEVENIGAPKNVALDSDGKWSKAALAFASKCGISESELAFKEIKGKEVLYHKSIAKGVSLKSVLASIIEDFALSLSFGKTMRWGDKDCAFIRPLRNLVVLLDDELLECELFGVCSNKATFVHRDFGYDKVGFDTAAQYFEVLEKNAVILSSEERKSRILAQFDELEKQSGLKIERDDELLAEVVAITEYPNAHLGSFDKEFLEVPKEVIITSMKENQRYFALLNNDGSLANRFVVVANSTSKDSALIVAGNEKVLRARLSDAQFFWHSDLKNPFNAEKLKNITYLAGLGSVYDKELRECEISAVLADIYSSELKALGASKELLKEAIMLSKADLATAMVYEFTDLQGIMGGYYAKHAGKNELICKAITEQYLPNSDESELPSNAFSSVVAMSAKLDALLALFSINKIPSGTKDPYALRRAALGVIKIALKLGVNFDIKELLAALSKNYKSFELETLYDFILDRLYALYEINPSIIKACINAGVSDLVQLDANIRALDIIVRADGFEVWFDTFKRLANILKEAKIGSVDESLLENESEKALYSAFRACKLDFSKPSEYLNELFGLKGDIDSFFDSVMINDPDERKKANRIALIGGIYEAFIKIADIKEISA</sequence>
<accession>A0ABT8T623</accession>
<dbReference type="Pfam" id="PF02092">
    <property type="entry name" value="tRNA_synt_2f"/>
    <property type="match status" value="1"/>
</dbReference>
<feature type="domain" description="DALR anticodon binding" evidence="11">
    <location>
        <begin position="574"/>
        <end position="656"/>
    </location>
</feature>
<keyword evidence="3 10" id="KW-0963">Cytoplasm</keyword>
<protein>
    <recommendedName>
        <fullName evidence="10">Glycine--tRNA ligase beta subunit</fullName>
        <ecNumber evidence="10">6.1.1.14</ecNumber>
    </recommendedName>
    <alternativeName>
        <fullName evidence="10">Glycyl-tRNA synthetase beta subunit</fullName>
        <shortName evidence="10">GlyRS</shortName>
    </alternativeName>
</protein>
<keyword evidence="5 10" id="KW-0547">Nucleotide-binding</keyword>
<keyword evidence="6 10" id="KW-0067">ATP-binding</keyword>
<evidence type="ECO:0000256" key="2">
    <source>
        <dbReference type="ARBA" id="ARBA00008226"/>
    </source>
</evidence>
<dbReference type="PRINTS" id="PR01045">
    <property type="entry name" value="TRNASYNTHGB"/>
</dbReference>
<evidence type="ECO:0000256" key="1">
    <source>
        <dbReference type="ARBA" id="ARBA00004496"/>
    </source>
</evidence>
<evidence type="ECO:0000313" key="13">
    <source>
        <dbReference type="Proteomes" id="UP001171111"/>
    </source>
</evidence>
<dbReference type="PROSITE" id="PS50861">
    <property type="entry name" value="AA_TRNA_LIGASE_II_GLYAB"/>
    <property type="match status" value="1"/>
</dbReference>
<keyword evidence="8 10" id="KW-0030">Aminoacyl-tRNA synthetase</keyword>
<comment type="catalytic activity">
    <reaction evidence="9 10">
        <text>tRNA(Gly) + glycine + ATP = glycyl-tRNA(Gly) + AMP + diphosphate</text>
        <dbReference type="Rhea" id="RHEA:16013"/>
        <dbReference type="Rhea" id="RHEA-COMP:9664"/>
        <dbReference type="Rhea" id="RHEA-COMP:9683"/>
        <dbReference type="ChEBI" id="CHEBI:30616"/>
        <dbReference type="ChEBI" id="CHEBI:33019"/>
        <dbReference type="ChEBI" id="CHEBI:57305"/>
        <dbReference type="ChEBI" id="CHEBI:78442"/>
        <dbReference type="ChEBI" id="CHEBI:78522"/>
        <dbReference type="ChEBI" id="CHEBI:456215"/>
        <dbReference type="EC" id="6.1.1.14"/>
    </reaction>
</comment>
<name>A0ABT8T623_9BACT</name>
<dbReference type="GO" id="GO:0004820">
    <property type="term" value="F:glycine-tRNA ligase activity"/>
    <property type="evidence" value="ECO:0007669"/>
    <property type="project" value="UniProtKB-EC"/>
</dbReference>
<gene>
    <name evidence="10 12" type="primary">glyS</name>
    <name evidence="12" type="ORF">Q2362_03145</name>
</gene>
<dbReference type="Proteomes" id="UP001171111">
    <property type="component" value="Unassembled WGS sequence"/>
</dbReference>
<evidence type="ECO:0000256" key="4">
    <source>
        <dbReference type="ARBA" id="ARBA00022598"/>
    </source>
</evidence>
<reference evidence="12 13" key="1">
    <citation type="submission" date="2023-06" db="EMBL/GenBank/DDBJ databases">
        <title>Campylobacter magnum sp. nov., isolated from cecal contents of domestic pigs (Sus scrofa domesticus).</title>
        <authorList>
            <person name="Papic B."/>
            <person name="Gruntar I."/>
        </authorList>
    </citation>
    <scope>NUCLEOTIDE SEQUENCE [LARGE SCALE GENOMIC DNA]</scope>
    <source>
        <strain evidence="13">34484-21</strain>
    </source>
</reference>
<dbReference type="PANTHER" id="PTHR30075:SF2">
    <property type="entry name" value="GLYCINE--TRNA LIGASE, CHLOROPLASTIC_MITOCHONDRIAL 2"/>
    <property type="match status" value="1"/>
</dbReference>
<proteinExistence type="inferred from homology"/>
<comment type="subcellular location">
    <subcellularLocation>
        <location evidence="1 10">Cytoplasm</location>
    </subcellularLocation>
</comment>
<dbReference type="PANTHER" id="PTHR30075">
    <property type="entry name" value="GLYCYL-TRNA SYNTHETASE"/>
    <property type="match status" value="1"/>
</dbReference>
<comment type="caution">
    <text evidence="12">The sequence shown here is derived from an EMBL/GenBank/DDBJ whole genome shotgun (WGS) entry which is preliminary data.</text>
</comment>
<comment type="similarity">
    <text evidence="2 10">Belongs to the class-II aminoacyl-tRNA synthetase family.</text>
</comment>
<dbReference type="InterPro" id="IPR006194">
    <property type="entry name" value="Gly-tRNA-synth_heterodimer"/>
</dbReference>
<evidence type="ECO:0000256" key="6">
    <source>
        <dbReference type="ARBA" id="ARBA00022840"/>
    </source>
</evidence>
<dbReference type="InterPro" id="IPR008909">
    <property type="entry name" value="DALR_anticod-bd"/>
</dbReference>